<evidence type="ECO:0000313" key="2">
    <source>
        <dbReference type="EMBL" id="CAB4869374.1"/>
    </source>
</evidence>
<reference evidence="2" key="1">
    <citation type="submission" date="2020-05" db="EMBL/GenBank/DDBJ databases">
        <authorList>
            <person name="Chiriac C."/>
            <person name="Salcher M."/>
            <person name="Ghai R."/>
            <person name="Kavagutti S V."/>
        </authorList>
    </citation>
    <scope>NUCLEOTIDE SEQUENCE</scope>
</reference>
<accession>A0A6J7DKK0</accession>
<keyword evidence="1" id="KW-0812">Transmembrane</keyword>
<evidence type="ECO:0000256" key="1">
    <source>
        <dbReference type="SAM" id="Phobius"/>
    </source>
</evidence>
<keyword evidence="1" id="KW-1133">Transmembrane helix</keyword>
<feature type="transmembrane region" description="Helical" evidence="1">
    <location>
        <begin position="38"/>
        <end position="56"/>
    </location>
</feature>
<feature type="transmembrane region" description="Helical" evidence="1">
    <location>
        <begin position="61"/>
        <end position="81"/>
    </location>
</feature>
<organism evidence="2">
    <name type="scientific">freshwater metagenome</name>
    <dbReference type="NCBI Taxonomy" id="449393"/>
    <lineage>
        <taxon>unclassified sequences</taxon>
        <taxon>metagenomes</taxon>
        <taxon>ecological metagenomes</taxon>
    </lineage>
</organism>
<keyword evidence="1" id="KW-0472">Membrane</keyword>
<sequence length="250" mass="27672">MTDREQTSRSAYLRELIPAIVIMGWITVVLAVDVHVHQFGQLVLGILTWALLVFVLKRETVLVRIQVGIVVVFATLIEYSFSPVLDVYTYRLGGIFGVPSFVPPGHGLIYFAALTLGTSQTFQRFGRELIIACIALGGLYAAWGLWLSPQRDALGCFWYGCLVMFLIFGRQRLVYVGAFVVVTYLELVGTHWGVWRWSTIDPTGQISIGNPPSGAAGGYGWFDLVAITLAPRMANWLALRAKDGQDLSVQ</sequence>
<feature type="transmembrane region" description="Helical" evidence="1">
    <location>
        <begin position="93"/>
        <end position="117"/>
    </location>
</feature>
<feature type="transmembrane region" description="Helical" evidence="1">
    <location>
        <begin position="129"/>
        <end position="146"/>
    </location>
</feature>
<protein>
    <submittedName>
        <fullName evidence="2">Unannotated protein</fullName>
    </submittedName>
</protein>
<dbReference type="AlphaFoldDB" id="A0A6J7DKK0"/>
<feature type="transmembrane region" description="Helical" evidence="1">
    <location>
        <begin position="173"/>
        <end position="194"/>
    </location>
</feature>
<proteinExistence type="predicted"/>
<feature type="transmembrane region" description="Helical" evidence="1">
    <location>
        <begin position="152"/>
        <end position="168"/>
    </location>
</feature>
<gene>
    <name evidence="2" type="ORF">UFOPK3401_00712</name>
</gene>
<dbReference type="EMBL" id="CAFBLM010000025">
    <property type="protein sequence ID" value="CAB4869374.1"/>
    <property type="molecule type" value="Genomic_DNA"/>
</dbReference>
<feature type="transmembrane region" description="Helical" evidence="1">
    <location>
        <begin position="12"/>
        <end position="32"/>
    </location>
</feature>
<name>A0A6J7DKK0_9ZZZZ</name>